<accession>A0A2M7QJB5</accession>
<evidence type="ECO:0000256" key="1">
    <source>
        <dbReference type="ARBA" id="ARBA00011900"/>
    </source>
</evidence>
<dbReference type="EMBL" id="PFLI01000041">
    <property type="protein sequence ID" value="PIY72413.1"/>
    <property type="molecule type" value="Genomic_DNA"/>
</dbReference>
<gene>
    <name evidence="8" type="ORF">COY87_01095</name>
</gene>
<evidence type="ECO:0000313" key="8">
    <source>
        <dbReference type="EMBL" id="PIY72413.1"/>
    </source>
</evidence>
<evidence type="ECO:0000256" key="4">
    <source>
        <dbReference type="ARBA" id="ARBA00022691"/>
    </source>
</evidence>
<dbReference type="Gene3D" id="3.40.50.150">
    <property type="entry name" value="Vaccinia Virus protein VP39"/>
    <property type="match status" value="1"/>
</dbReference>
<evidence type="ECO:0000256" key="2">
    <source>
        <dbReference type="ARBA" id="ARBA00022603"/>
    </source>
</evidence>
<dbReference type="Proteomes" id="UP000229401">
    <property type="component" value="Unassembled WGS sequence"/>
</dbReference>
<keyword evidence="8" id="KW-0540">Nuclease</keyword>
<keyword evidence="5" id="KW-0680">Restriction system</keyword>
<dbReference type="GO" id="GO:0004519">
    <property type="term" value="F:endonuclease activity"/>
    <property type="evidence" value="ECO:0007669"/>
    <property type="project" value="UniProtKB-KW"/>
</dbReference>
<name>A0A2M7QJB5_9BACT</name>
<dbReference type="InterPro" id="IPR029063">
    <property type="entry name" value="SAM-dependent_MTases_sf"/>
</dbReference>
<comment type="caution">
    <text evidence="8">The sequence shown here is derived from an EMBL/GenBank/DDBJ whole genome shotgun (WGS) entry which is preliminary data.</text>
</comment>
<dbReference type="Pfam" id="PF02384">
    <property type="entry name" value="N6_Mtase"/>
    <property type="match status" value="1"/>
</dbReference>
<evidence type="ECO:0000256" key="6">
    <source>
        <dbReference type="ARBA" id="ARBA00047942"/>
    </source>
</evidence>
<dbReference type="GO" id="GO:0009307">
    <property type="term" value="P:DNA restriction-modification system"/>
    <property type="evidence" value="ECO:0007669"/>
    <property type="project" value="UniProtKB-KW"/>
</dbReference>
<comment type="catalytic activity">
    <reaction evidence="6">
        <text>a 2'-deoxyadenosine in DNA + S-adenosyl-L-methionine = an N(6)-methyl-2'-deoxyadenosine in DNA + S-adenosyl-L-homocysteine + H(+)</text>
        <dbReference type="Rhea" id="RHEA:15197"/>
        <dbReference type="Rhea" id="RHEA-COMP:12418"/>
        <dbReference type="Rhea" id="RHEA-COMP:12419"/>
        <dbReference type="ChEBI" id="CHEBI:15378"/>
        <dbReference type="ChEBI" id="CHEBI:57856"/>
        <dbReference type="ChEBI" id="CHEBI:59789"/>
        <dbReference type="ChEBI" id="CHEBI:90615"/>
        <dbReference type="ChEBI" id="CHEBI:90616"/>
        <dbReference type="EC" id="2.1.1.72"/>
    </reaction>
</comment>
<dbReference type="SUPFAM" id="SSF53335">
    <property type="entry name" value="S-adenosyl-L-methionine-dependent methyltransferases"/>
    <property type="match status" value="1"/>
</dbReference>
<protein>
    <recommendedName>
        <fullName evidence="1">site-specific DNA-methyltransferase (adenine-specific)</fullName>
        <ecNumber evidence="1">2.1.1.72</ecNumber>
    </recommendedName>
</protein>
<dbReference type="GO" id="GO:0032259">
    <property type="term" value="P:methylation"/>
    <property type="evidence" value="ECO:0007669"/>
    <property type="project" value="UniProtKB-KW"/>
</dbReference>
<evidence type="ECO:0000313" key="9">
    <source>
        <dbReference type="Proteomes" id="UP000229401"/>
    </source>
</evidence>
<keyword evidence="3" id="KW-0808">Transferase</keyword>
<organism evidence="8 9">
    <name type="scientific">Candidatus Roizmanbacteria bacterium CG_4_10_14_0_8_um_filter_33_9</name>
    <dbReference type="NCBI Taxonomy" id="1974826"/>
    <lineage>
        <taxon>Bacteria</taxon>
        <taxon>Candidatus Roizmaniibacteriota</taxon>
    </lineage>
</organism>
<dbReference type="AlphaFoldDB" id="A0A2M7QJB5"/>
<keyword evidence="4" id="KW-0949">S-adenosyl-L-methionine</keyword>
<proteinExistence type="predicted"/>
<dbReference type="PANTHER" id="PTHR42933">
    <property type="entry name" value="SLR6095 PROTEIN"/>
    <property type="match status" value="1"/>
</dbReference>
<dbReference type="InterPro" id="IPR003356">
    <property type="entry name" value="DNA_methylase_A-5"/>
</dbReference>
<evidence type="ECO:0000256" key="3">
    <source>
        <dbReference type="ARBA" id="ARBA00022679"/>
    </source>
</evidence>
<dbReference type="GO" id="GO:0009007">
    <property type="term" value="F:site-specific DNA-methyltransferase (adenine-specific) activity"/>
    <property type="evidence" value="ECO:0007669"/>
    <property type="project" value="UniProtKB-EC"/>
</dbReference>
<evidence type="ECO:0000256" key="5">
    <source>
        <dbReference type="ARBA" id="ARBA00022747"/>
    </source>
</evidence>
<dbReference type="PANTHER" id="PTHR42933:SF3">
    <property type="entry name" value="TYPE I RESTRICTION ENZYME MJAVIII METHYLASE SUBUNIT"/>
    <property type="match status" value="1"/>
</dbReference>
<sequence length="120" mass="14520">VWILNKNKPENKKNKILFIEGEHDFKEGKNQNTLRKQDIDKIIKTYDQYQDVEKYARVVDKKEIEDNEYNLNVRRYIDSNEEQEIIDVKKVWQELNVLEKEREEISKKVAGFIKELGYSQ</sequence>
<dbReference type="GO" id="GO:0008170">
    <property type="term" value="F:N-methyltransferase activity"/>
    <property type="evidence" value="ECO:0007669"/>
    <property type="project" value="InterPro"/>
</dbReference>
<reference evidence="9" key="1">
    <citation type="submission" date="2017-09" db="EMBL/GenBank/DDBJ databases">
        <title>Depth-based differentiation of microbial function through sediment-hosted aquifers and enrichment of novel symbionts in the deep terrestrial subsurface.</title>
        <authorList>
            <person name="Probst A.J."/>
            <person name="Ladd B."/>
            <person name="Jarett J.K."/>
            <person name="Geller-Mcgrath D.E."/>
            <person name="Sieber C.M.K."/>
            <person name="Emerson J.B."/>
            <person name="Anantharaman K."/>
            <person name="Thomas B.C."/>
            <person name="Malmstrom R."/>
            <person name="Stieglmeier M."/>
            <person name="Klingl A."/>
            <person name="Woyke T."/>
            <person name="Ryan C.M."/>
            <person name="Banfield J.F."/>
        </authorList>
    </citation>
    <scope>NUCLEOTIDE SEQUENCE [LARGE SCALE GENOMIC DNA]</scope>
</reference>
<feature type="non-terminal residue" evidence="8">
    <location>
        <position position="1"/>
    </location>
</feature>
<dbReference type="GO" id="GO:0003677">
    <property type="term" value="F:DNA binding"/>
    <property type="evidence" value="ECO:0007669"/>
    <property type="project" value="InterPro"/>
</dbReference>
<feature type="domain" description="DNA methylase adenine-specific" evidence="7">
    <location>
        <begin position="1"/>
        <end position="84"/>
    </location>
</feature>
<dbReference type="InterPro" id="IPR051537">
    <property type="entry name" value="DNA_Adenine_Mtase"/>
</dbReference>
<keyword evidence="8" id="KW-0255">Endonuclease</keyword>
<keyword evidence="8" id="KW-0378">Hydrolase</keyword>
<keyword evidence="2" id="KW-0489">Methyltransferase</keyword>
<dbReference type="EC" id="2.1.1.72" evidence="1"/>
<evidence type="ECO:0000259" key="7">
    <source>
        <dbReference type="Pfam" id="PF02384"/>
    </source>
</evidence>